<dbReference type="GeneTree" id="ENSGT00900000141033"/>
<dbReference type="Ensembl" id="ENSCABT00000026623.1">
    <property type="protein sequence ID" value="ENSCABP00000024295.1"/>
    <property type="gene ID" value="ENSCABG00000017912.1"/>
</dbReference>
<evidence type="ECO:0000313" key="2">
    <source>
        <dbReference type="Ensembl" id="ENSCABP00000024295.1"/>
    </source>
</evidence>
<dbReference type="InterPro" id="IPR037213">
    <property type="entry name" value="Run_dom_sf"/>
</dbReference>
<dbReference type="PANTHER" id="PTHR15591:SF11">
    <property type="entry name" value="AP-4 COMPLEX ACCESSORY SUBUNIT RUSC1"/>
    <property type="match status" value="1"/>
</dbReference>
<name>A0A8C0IYM5_CHEAB</name>
<reference evidence="2" key="2">
    <citation type="submission" date="2025-09" db="UniProtKB">
        <authorList>
            <consortium name="Ensembl"/>
        </authorList>
    </citation>
    <scope>IDENTIFICATION</scope>
</reference>
<organism evidence="2 3">
    <name type="scientific">Chelonoidis abingdonii</name>
    <name type="common">Abingdon island giant tortoise</name>
    <name type="synonym">Testudo abingdonii</name>
    <dbReference type="NCBI Taxonomy" id="106734"/>
    <lineage>
        <taxon>Eukaryota</taxon>
        <taxon>Metazoa</taxon>
        <taxon>Chordata</taxon>
        <taxon>Craniata</taxon>
        <taxon>Vertebrata</taxon>
        <taxon>Euteleostomi</taxon>
        <taxon>Archelosauria</taxon>
        <taxon>Testudinata</taxon>
        <taxon>Testudines</taxon>
        <taxon>Cryptodira</taxon>
        <taxon>Durocryptodira</taxon>
        <taxon>Testudinoidea</taxon>
        <taxon>Testudinidae</taxon>
        <taxon>Chelonoidis</taxon>
    </lineage>
</organism>
<dbReference type="GO" id="GO:0031410">
    <property type="term" value="C:cytoplasmic vesicle"/>
    <property type="evidence" value="ECO:0007669"/>
    <property type="project" value="TreeGrafter"/>
</dbReference>
<proteinExistence type="predicted"/>
<feature type="domain" description="RUN" evidence="1">
    <location>
        <begin position="28"/>
        <end position="101"/>
    </location>
</feature>
<dbReference type="Proteomes" id="UP000694404">
    <property type="component" value="Unplaced"/>
</dbReference>
<evidence type="ECO:0000313" key="3">
    <source>
        <dbReference type="Proteomes" id="UP000694404"/>
    </source>
</evidence>
<dbReference type="InterPro" id="IPR047343">
    <property type="entry name" value="RUSC1_2"/>
</dbReference>
<dbReference type="AlphaFoldDB" id="A0A8C0IYM5"/>
<dbReference type="PANTHER" id="PTHR15591">
    <property type="entry name" value="RUN AND SH3 DOMAIN CONTAINING"/>
    <property type="match status" value="1"/>
</dbReference>
<accession>A0A8C0IYM5</accession>
<sequence length="101" mass="10950">VEKLIAHFSTARSLVQKTQLGDSWLSPDVSYLLLSTLCPALYALVEDGLKPFQKDIIMGQRRSSPWSVVEASVKLVSAILSLAHTPGPGLTHVYGPTFVLS</sequence>
<reference evidence="2" key="1">
    <citation type="submission" date="2025-08" db="UniProtKB">
        <authorList>
            <consortium name="Ensembl"/>
        </authorList>
    </citation>
    <scope>IDENTIFICATION</scope>
</reference>
<evidence type="ECO:0000259" key="1">
    <source>
        <dbReference type="PROSITE" id="PS50826"/>
    </source>
</evidence>
<dbReference type="OMA" id="FQKDIIM"/>
<dbReference type="PROSITE" id="PS50826">
    <property type="entry name" value="RUN"/>
    <property type="match status" value="1"/>
</dbReference>
<keyword evidence="3" id="KW-1185">Reference proteome</keyword>
<dbReference type="InterPro" id="IPR004012">
    <property type="entry name" value="Run_dom"/>
</dbReference>
<protein>
    <recommendedName>
        <fullName evidence="1">RUN domain-containing protein</fullName>
    </recommendedName>
</protein>
<dbReference type="Gene3D" id="1.20.58.900">
    <property type="match status" value="1"/>
</dbReference>